<dbReference type="EMBL" id="JALPRX010000096">
    <property type="protein sequence ID" value="MCK8786794.1"/>
    <property type="molecule type" value="Genomic_DNA"/>
</dbReference>
<keyword evidence="8 11" id="KW-0511">Multifunctional enzyme</keyword>
<dbReference type="NCBIfam" id="TIGR00125">
    <property type="entry name" value="cyt_tran_rel"/>
    <property type="match status" value="1"/>
</dbReference>
<evidence type="ECO:0000256" key="1">
    <source>
        <dbReference type="ARBA" id="ARBA00002319"/>
    </source>
</evidence>
<dbReference type="AlphaFoldDB" id="A0A9X2BYB4"/>
<keyword evidence="15" id="KW-1185">Reference proteome</keyword>
<evidence type="ECO:0000256" key="9">
    <source>
        <dbReference type="ARBA" id="ARBA00023277"/>
    </source>
</evidence>
<evidence type="ECO:0000256" key="11">
    <source>
        <dbReference type="HAMAP-Rule" id="MF_01603"/>
    </source>
</evidence>
<dbReference type="SUPFAM" id="SSF53613">
    <property type="entry name" value="Ribokinase-like"/>
    <property type="match status" value="1"/>
</dbReference>
<dbReference type="HAMAP" id="MF_01603">
    <property type="entry name" value="HldE"/>
    <property type="match status" value="1"/>
</dbReference>
<dbReference type="SUPFAM" id="SSF52374">
    <property type="entry name" value="Nucleotidylyl transferase"/>
    <property type="match status" value="1"/>
</dbReference>
<dbReference type="InterPro" id="IPR011611">
    <property type="entry name" value="PfkB_dom"/>
</dbReference>
<evidence type="ECO:0000256" key="2">
    <source>
        <dbReference type="ARBA" id="ARBA00003753"/>
    </source>
</evidence>
<comment type="catalytic activity">
    <reaction evidence="11">
        <text>D-glycero-beta-D-manno-heptose 7-phosphate + ATP = D-glycero-beta-D-manno-heptose 1,7-bisphosphate + ADP + H(+)</text>
        <dbReference type="Rhea" id="RHEA:27473"/>
        <dbReference type="ChEBI" id="CHEBI:15378"/>
        <dbReference type="ChEBI" id="CHEBI:30616"/>
        <dbReference type="ChEBI" id="CHEBI:60204"/>
        <dbReference type="ChEBI" id="CHEBI:60208"/>
        <dbReference type="ChEBI" id="CHEBI:456216"/>
        <dbReference type="EC" id="2.7.1.167"/>
    </reaction>
</comment>
<dbReference type="GO" id="GO:0016773">
    <property type="term" value="F:phosphotransferase activity, alcohol group as acceptor"/>
    <property type="evidence" value="ECO:0007669"/>
    <property type="project" value="InterPro"/>
</dbReference>
<organism evidence="14 15">
    <name type="scientific">Roseomonas acroporae</name>
    <dbReference type="NCBI Taxonomy" id="2937791"/>
    <lineage>
        <taxon>Bacteria</taxon>
        <taxon>Pseudomonadati</taxon>
        <taxon>Pseudomonadota</taxon>
        <taxon>Alphaproteobacteria</taxon>
        <taxon>Acetobacterales</taxon>
        <taxon>Roseomonadaceae</taxon>
        <taxon>Roseomonas</taxon>
    </lineage>
</organism>
<dbReference type="RefSeq" id="WP_248668908.1">
    <property type="nucleotide sequence ID" value="NZ_JALPRX010000096.1"/>
</dbReference>
<comment type="subunit">
    <text evidence="11">Homodimer.</text>
</comment>
<comment type="catalytic activity">
    <reaction evidence="10 11">
        <text>D-glycero-beta-D-manno-heptose 1-phosphate + ATP + H(+) = ADP-D-glycero-beta-D-manno-heptose + diphosphate</text>
        <dbReference type="Rhea" id="RHEA:27465"/>
        <dbReference type="ChEBI" id="CHEBI:15378"/>
        <dbReference type="ChEBI" id="CHEBI:30616"/>
        <dbReference type="ChEBI" id="CHEBI:33019"/>
        <dbReference type="ChEBI" id="CHEBI:59967"/>
        <dbReference type="ChEBI" id="CHEBI:61593"/>
        <dbReference type="EC" id="2.7.7.70"/>
    </reaction>
</comment>
<dbReference type="EC" id="2.7.1.167" evidence="11"/>
<comment type="function">
    <text evidence="2 11">Catalyzes the ADP transfer from ATP to D-glycero-beta-D-manno-heptose 1-phosphate, yielding ADP-D-glycero-beta-D-manno-heptose.</text>
</comment>
<evidence type="ECO:0000256" key="10">
    <source>
        <dbReference type="ARBA" id="ARBA00047428"/>
    </source>
</evidence>
<name>A0A9X2BYB4_9PROT</name>
<dbReference type="GO" id="GO:0005524">
    <property type="term" value="F:ATP binding"/>
    <property type="evidence" value="ECO:0007669"/>
    <property type="project" value="UniProtKB-UniRule"/>
</dbReference>
<dbReference type="GO" id="GO:0033785">
    <property type="term" value="F:heptose 7-phosphate kinase activity"/>
    <property type="evidence" value="ECO:0007669"/>
    <property type="project" value="UniProtKB-UniRule"/>
</dbReference>
<dbReference type="InterPro" id="IPR011914">
    <property type="entry name" value="RfaE_dom_II"/>
</dbReference>
<dbReference type="InterPro" id="IPR014729">
    <property type="entry name" value="Rossmann-like_a/b/a_fold"/>
</dbReference>
<sequence>MSLSQHLTALQGTPVAVVGDVMLDHYVFGAAERISPEAPVPVLRARSEADMLGGAGNVLRNLAAVGAAPTLIGVLGTDRTAERVTALLKEAGTDSGHMVRDPERPTTAKTRFLAGSHAMLRVDWEEQAPLGAPDCDQVVAHLEALLGSVRLVVLSDYGKGVLAGDTPRRLIALARGRGLPVIVDPKGTDWSRYAGATLITPNRAELCAAAGIPRDSGIEAMLAASRRLIAGLGLEAIVLTRSEEGMSVVFAGEQPAVHIPTRAREVSDVSGAGDTVVALLAASLAAGLPLTTAAELANVAAGIVVAKVGAATATQAEIRAELERDARHAQPEPVPPEMDDKVVDRAAAAALVAGWTGAGLKVGFTNGCFDLLHPGHVRILAAARRHCDRLVVGLNTDASVRRLKGETRPIQSEDARATVLSALASVDAVVLFGEDTPLELITALRPAMLFKGADYRLEEVVGGEFVRANGGQVVLLDLVPGNSTTKLVEKAKRGGAL</sequence>
<feature type="domain" description="Carbohydrate kinase PfkB" evidence="12">
    <location>
        <begin position="15"/>
        <end position="314"/>
    </location>
</feature>
<dbReference type="GO" id="GO:0005829">
    <property type="term" value="C:cytosol"/>
    <property type="evidence" value="ECO:0007669"/>
    <property type="project" value="TreeGrafter"/>
</dbReference>
<dbReference type="InterPro" id="IPR029056">
    <property type="entry name" value="Ribokinase-like"/>
</dbReference>
<dbReference type="InterPro" id="IPR004821">
    <property type="entry name" value="Cyt_trans-like"/>
</dbReference>
<dbReference type="EC" id="2.7.7.70" evidence="11"/>
<feature type="active site" evidence="11">
    <location>
        <position position="274"/>
    </location>
</feature>
<comment type="function">
    <text evidence="1 11">Catalyzes the phosphorylation of D-glycero-D-manno-heptose 7-phosphate at the C-1 position to selectively form D-glycero-beta-D-manno-heptose-1,7-bisphosphate.</text>
</comment>
<reference evidence="14" key="1">
    <citation type="submission" date="2022-04" db="EMBL/GenBank/DDBJ databases">
        <title>Roseomonas acroporae sp. nov., isolated from coral Acropora digitifera.</title>
        <authorList>
            <person name="Sun H."/>
        </authorList>
    </citation>
    <scope>NUCLEOTIDE SEQUENCE</scope>
    <source>
        <strain evidence="14">NAR14</strain>
    </source>
</reference>
<evidence type="ECO:0000256" key="8">
    <source>
        <dbReference type="ARBA" id="ARBA00023268"/>
    </source>
</evidence>
<dbReference type="Pfam" id="PF00294">
    <property type="entry name" value="PfkB"/>
    <property type="match status" value="1"/>
</dbReference>
<dbReference type="PANTHER" id="PTHR46969:SF1">
    <property type="entry name" value="BIFUNCTIONAL PROTEIN HLDE"/>
    <property type="match status" value="1"/>
</dbReference>
<comment type="caution">
    <text evidence="14">The sequence shown here is derived from an EMBL/GenBank/DDBJ whole genome shotgun (WGS) entry which is preliminary data.</text>
</comment>
<dbReference type="NCBIfam" id="TIGR02198">
    <property type="entry name" value="rfaE_dom_I"/>
    <property type="match status" value="1"/>
</dbReference>
<protein>
    <recommendedName>
        <fullName evidence="11">Bifunctional protein HldE</fullName>
    </recommendedName>
    <domain>
        <recommendedName>
            <fullName evidence="11">D-beta-D-heptose 7-phosphate kinase</fullName>
            <ecNumber evidence="11">2.7.1.167</ecNumber>
        </recommendedName>
        <alternativeName>
            <fullName evidence="11">D-beta-D-heptose 7-phosphotransferase</fullName>
        </alternativeName>
        <alternativeName>
            <fullName evidence="11">D-glycero-beta-D-manno-heptose-7-phosphate kinase</fullName>
        </alternativeName>
    </domain>
    <domain>
        <recommendedName>
            <fullName evidence="11">D-beta-D-heptose 1-phosphate adenylyltransferase</fullName>
            <ecNumber evidence="11">2.7.7.70</ecNumber>
        </recommendedName>
        <alternativeName>
            <fullName evidence="11">D-glycero-beta-D-manno-heptose 1-phosphate adenylyltransferase</fullName>
        </alternativeName>
    </domain>
</protein>
<comment type="pathway">
    <text evidence="11">Nucleotide-sugar biosynthesis; ADP-L-glycero-beta-D-manno-heptose biosynthesis; ADP-L-glycero-beta-D-manno-heptose from D-glycero-beta-D-manno-heptose 7-phosphate: step 3/4.</text>
</comment>
<evidence type="ECO:0000256" key="4">
    <source>
        <dbReference type="ARBA" id="ARBA00022695"/>
    </source>
</evidence>
<dbReference type="Pfam" id="PF01467">
    <property type="entry name" value="CTP_transf_like"/>
    <property type="match status" value="1"/>
</dbReference>
<dbReference type="InterPro" id="IPR023030">
    <property type="entry name" value="Bifunc_HldE"/>
</dbReference>
<comment type="similarity">
    <text evidence="11">In the C-terminal section; belongs to the cytidylyltransferase family.</text>
</comment>
<dbReference type="Gene3D" id="3.40.1190.20">
    <property type="match status" value="1"/>
</dbReference>
<dbReference type="GO" id="GO:0033786">
    <property type="term" value="F:heptose-1-phosphate adenylyltransferase activity"/>
    <property type="evidence" value="ECO:0007669"/>
    <property type="project" value="UniProtKB-UniRule"/>
</dbReference>
<evidence type="ECO:0000313" key="14">
    <source>
        <dbReference type="EMBL" id="MCK8786794.1"/>
    </source>
</evidence>
<accession>A0A9X2BYB4</accession>
<feature type="region of interest" description="Cytidylyltransferase" evidence="11">
    <location>
        <begin position="364"/>
        <end position="497"/>
    </location>
</feature>
<evidence type="ECO:0000256" key="6">
    <source>
        <dbReference type="ARBA" id="ARBA00022777"/>
    </source>
</evidence>
<proteinExistence type="inferred from homology"/>
<keyword evidence="7 11" id="KW-0067">ATP-binding</keyword>
<keyword evidence="6 11" id="KW-0418">Kinase</keyword>
<dbReference type="NCBIfam" id="TIGR02199">
    <property type="entry name" value="rfaE_dom_II"/>
    <property type="match status" value="1"/>
</dbReference>
<keyword evidence="5 11" id="KW-0547">Nucleotide-binding</keyword>
<evidence type="ECO:0000259" key="12">
    <source>
        <dbReference type="Pfam" id="PF00294"/>
    </source>
</evidence>
<dbReference type="Gene3D" id="3.40.50.620">
    <property type="entry name" value="HUPs"/>
    <property type="match status" value="1"/>
</dbReference>
<keyword evidence="4 11" id="KW-0548">Nucleotidyltransferase</keyword>
<feature type="region of interest" description="Ribokinase" evidence="11">
    <location>
        <begin position="1"/>
        <end position="336"/>
    </location>
</feature>
<keyword evidence="3 11" id="KW-0808">Transferase</keyword>
<comment type="pathway">
    <text evidence="11">Nucleotide-sugar biosynthesis; ADP-L-glycero-beta-D-manno-heptose biosynthesis; ADP-L-glycero-beta-D-manno-heptose from D-glycero-beta-D-manno-heptose 7-phosphate: step 1/4.</text>
</comment>
<evidence type="ECO:0000313" key="15">
    <source>
        <dbReference type="Proteomes" id="UP001139516"/>
    </source>
</evidence>
<evidence type="ECO:0000256" key="7">
    <source>
        <dbReference type="ARBA" id="ARBA00022840"/>
    </source>
</evidence>
<feature type="binding site" evidence="11">
    <location>
        <begin position="202"/>
        <end position="205"/>
    </location>
    <ligand>
        <name>ATP</name>
        <dbReference type="ChEBI" id="CHEBI:30616"/>
    </ligand>
</feature>
<feature type="domain" description="Cytidyltransferase-like" evidence="13">
    <location>
        <begin position="364"/>
        <end position="455"/>
    </location>
</feature>
<gene>
    <name evidence="14" type="primary">rfaE1</name>
    <name evidence="11" type="synonym">hldE</name>
    <name evidence="14" type="ORF">M0638_20695</name>
</gene>
<dbReference type="InterPro" id="IPR011913">
    <property type="entry name" value="RfaE_dom_I"/>
</dbReference>
<evidence type="ECO:0000256" key="5">
    <source>
        <dbReference type="ARBA" id="ARBA00022741"/>
    </source>
</evidence>
<evidence type="ECO:0000256" key="3">
    <source>
        <dbReference type="ARBA" id="ARBA00022679"/>
    </source>
</evidence>
<dbReference type="CDD" id="cd01172">
    <property type="entry name" value="RfaE_like"/>
    <property type="match status" value="1"/>
</dbReference>
<keyword evidence="9 11" id="KW-0119">Carbohydrate metabolism</keyword>
<evidence type="ECO:0000259" key="13">
    <source>
        <dbReference type="Pfam" id="PF01467"/>
    </source>
</evidence>
<dbReference type="Proteomes" id="UP001139516">
    <property type="component" value="Unassembled WGS sequence"/>
</dbReference>
<comment type="similarity">
    <text evidence="11">In the N-terminal section; belongs to the carbohydrate kinase PfkB family.</text>
</comment>
<dbReference type="PANTHER" id="PTHR46969">
    <property type="entry name" value="BIFUNCTIONAL PROTEIN HLDE"/>
    <property type="match status" value="1"/>
</dbReference>